<reference evidence="1" key="1">
    <citation type="submission" date="2021-01" db="EMBL/GenBank/DDBJ databases">
        <authorList>
            <consortium name="Genoscope - CEA"/>
            <person name="William W."/>
        </authorList>
    </citation>
    <scope>NUCLEOTIDE SEQUENCE</scope>
</reference>
<keyword evidence="2" id="KW-1185">Reference proteome</keyword>
<proteinExistence type="predicted"/>
<sequence length="122" mass="14444">MMINFQICSVETGKGHMLKFQTNQTHGPELLIYPERSQPLKIPARPSQYRKRKWVYSFLQVQNIKKPTSKKIVRQKRRNVSYVHYIQFSTIFPSLNNLCRQDCNSILSLLIQSNILLFVLFK</sequence>
<accession>A0A8S1NY62</accession>
<organism evidence="1 2">
    <name type="scientific">Paramecium primaurelia</name>
    <dbReference type="NCBI Taxonomy" id="5886"/>
    <lineage>
        <taxon>Eukaryota</taxon>
        <taxon>Sar</taxon>
        <taxon>Alveolata</taxon>
        <taxon>Ciliophora</taxon>
        <taxon>Intramacronucleata</taxon>
        <taxon>Oligohymenophorea</taxon>
        <taxon>Peniculida</taxon>
        <taxon>Parameciidae</taxon>
        <taxon>Paramecium</taxon>
    </lineage>
</organism>
<gene>
    <name evidence="1" type="ORF">PPRIM_AZ9-3.1.T1020022</name>
</gene>
<comment type="caution">
    <text evidence="1">The sequence shown here is derived from an EMBL/GenBank/DDBJ whole genome shotgun (WGS) entry which is preliminary data.</text>
</comment>
<evidence type="ECO:0000313" key="2">
    <source>
        <dbReference type="Proteomes" id="UP000688137"/>
    </source>
</evidence>
<protein>
    <submittedName>
        <fullName evidence="1">Uncharacterized protein</fullName>
    </submittedName>
</protein>
<dbReference type="AlphaFoldDB" id="A0A8S1NY62"/>
<dbReference type="EMBL" id="CAJJDM010000105">
    <property type="protein sequence ID" value="CAD8096640.1"/>
    <property type="molecule type" value="Genomic_DNA"/>
</dbReference>
<dbReference type="Proteomes" id="UP000688137">
    <property type="component" value="Unassembled WGS sequence"/>
</dbReference>
<evidence type="ECO:0000313" key="1">
    <source>
        <dbReference type="EMBL" id="CAD8096640.1"/>
    </source>
</evidence>
<name>A0A8S1NY62_PARPR</name>